<reference evidence="2 3" key="1">
    <citation type="submission" date="2007-01" db="EMBL/GenBank/DDBJ databases">
        <authorList>
            <person name="Haygood M."/>
            <person name="Podell S."/>
            <person name="Anderson C."/>
            <person name="Hopkinson B."/>
            <person name="Roe K."/>
            <person name="Barbeau K."/>
            <person name="Gaasterland T."/>
            <person name="Ferriera S."/>
            <person name="Johnson J."/>
            <person name="Kravitz S."/>
            <person name="Beeson K."/>
            <person name="Sutton G."/>
            <person name="Rogers Y.-H."/>
            <person name="Friedman R."/>
            <person name="Frazier M."/>
            <person name="Venter J.C."/>
        </authorList>
    </citation>
    <scope>NUCLEOTIDE SEQUENCE [LARGE SCALE GENOMIC DNA]</scope>
    <source>
        <strain evidence="2 3">ATCC 23134</strain>
    </source>
</reference>
<evidence type="ECO:0000313" key="3">
    <source>
        <dbReference type="Proteomes" id="UP000004095"/>
    </source>
</evidence>
<proteinExistence type="predicted"/>
<accession>A1ZSE9</accession>
<dbReference type="AlphaFoldDB" id="A1ZSE9"/>
<evidence type="ECO:0000313" key="2">
    <source>
        <dbReference type="EMBL" id="EAY26697.1"/>
    </source>
</evidence>
<name>A1ZSE9_MICM2</name>
<gene>
    <name evidence="2" type="ORF">M23134_02948</name>
</gene>
<dbReference type="InterPro" id="IPR055900">
    <property type="entry name" value="DUF7477"/>
</dbReference>
<dbReference type="Pfam" id="PF24289">
    <property type="entry name" value="DUF7477"/>
    <property type="match status" value="1"/>
</dbReference>
<dbReference type="OrthoDB" id="1399673at2"/>
<dbReference type="EMBL" id="AAWS01000031">
    <property type="protein sequence ID" value="EAY26697.1"/>
    <property type="molecule type" value="Genomic_DNA"/>
</dbReference>
<dbReference type="RefSeq" id="WP_002700444.1">
    <property type="nucleotide sequence ID" value="NZ_AAWS01000031.1"/>
</dbReference>
<evidence type="ECO:0000259" key="1">
    <source>
        <dbReference type="Pfam" id="PF24289"/>
    </source>
</evidence>
<comment type="caution">
    <text evidence="2">The sequence shown here is derived from an EMBL/GenBank/DDBJ whole genome shotgun (WGS) entry which is preliminary data.</text>
</comment>
<organism evidence="2 3">
    <name type="scientific">Microscilla marina ATCC 23134</name>
    <dbReference type="NCBI Taxonomy" id="313606"/>
    <lineage>
        <taxon>Bacteria</taxon>
        <taxon>Pseudomonadati</taxon>
        <taxon>Bacteroidota</taxon>
        <taxon>Cytophagia</taxon>
        <taxon>Cytophagales</taxon>
        <taxon>Microscillaceae</taxon>
        <taxon>Microscilla</taxon>
    </lineage>
</organism>
<protein>
    <recommendedName>
        <fullName evidence="1">DUF7477 domain-containing protein</fullName>
    </recommendedName>
</protein>
<dbReference type="Proteomes" id="UP000004095">
    <property type="component" value="Unassembled WGS sequence"/>
</dbReference>
<keyword evidence="3" id="KW-1185">Reference proteome</keyword>
<feature type="domain" description="DUF7477" evidence="1">
    <location>
        <begin position="24"/>
        <end position="96"/>
    </location>
</feature>
<sequence>MVPLKISEQTLVIEENWDRCEREIERRWQEGFYITDFDYGDGVYHVVMSAGTGWSEQYIESGSDFPERKIEEAWDEGYVVTNIAIDDEEWILVCTAGVRGMGGQSWQGTQHFDDFEDSFHEALHQGLTMTKMAYDDEDGLYIAMLAENLGWEQQLSYWEEIEADMYLGGERRRGYQRQYRKPRNASHSHFSERFDRMGKNWDPNNRQVELEEEAMVTDIIDHDGNYFFVESFDTPYREQCIHRREHWDDIDMVVQERWSEGFFITTAAYIYDGWVLVFSR</sequence>